<dbReference type="RefSeq" id="WP_335423492.1">
    <property type="nucleotide sequence ID" value="NZ_JBALHR010000007.1"/>
</dbReference>
<dbReference type="Gene3D" id="3.30.2180.10">
    <property type="entry name" value="ATP12-like"/>
    <property type="match status" value="1"/>
</dbReference>
<keyword evidence="5" id="KW-1185">Reference proteome</keyword>
<accession>A0ABU8BXE8</accession>
<dbReference type="SUPFAM" id="SSF160909">
    <property type="entry name" value="ATP12-like"/>
    <property type="match status" value="1"/>
</dbReference>
<comment type="similarity">
    <text evidence="1">Belongs to the ATP12 family.</text>
</comment>
<evidence type="ECO:0000313" key="5">
    <source>
        <dbReference type="Proteomes" id="UP001431963"/>
    </source>
</evidence>
<name>A0ABU8BXE8_9RHOB</name>
<evidence type="ECO:0000313" key="4">
    <source>
        <dbReference type="EMBL" id="MEH7828940.1"/>
    </source>
</evidence>
<evidence type="ECO:0000256" key="2">
    <source>
        <dbReference type="ARBA" id="ARBA00022946"/>
    </source>
</evidence>
<protein>
    <submittedName>
        <fullName evidence="4">ATP12 family protein</fullName>
    </submittedName>
</protein>
<proteinExistence type="inferred from homology"/>
<reference evidence="4" key="1">
    <citation type="submission" date="2024-02" db="EMBL/GenBank/DDBJ databases">
        <title>Genome sequences of strain Gemmobacter sp. JM10B15.</title>
        <authorList>
            <person name="Zhang M."/>
        </authorList>
    </citation>
    <scope>NUCLEOTIDE SEQUENCE</scope>
    <source>
        <strain evidence="4">JM10B15</strain>
    </source>
</reference>
<dbReference type="InterPro" id="IPR042272">
    <property type="entry name" value="ATP12_ATP_synth-F1-assembly_N"/>
</dbReference>
<comment type="caution">
    <text evidence="4">The sequence shown here is derived from an EMBL/GenBank/DDBJ whole genome shotgun (WGS) entry which is preliminary data.</text>
</comment>
<dbReference type="Pfam" id="PF07542">
    <property type="entry name" value="ATP12"/>
    <property type="match status" value="1"/>
</dbReference>
<evidence type="ECO:0000256" key="3">
    <source>
        <dbReference type="ARBA" id="ARBA00023186"/>
    </source>
</evidence>
<dbReference type="Gene3D" id="1.10.3580.10">
    <property type="entry name" value="ATP12 ATPase"/>
    <property type="match status" value="1"/>
</dbReference>
<sequence length="235" mass="25493">MSAWKQKRFWKTATPVAVEGGFTVTLDGRSVKTPAKTLVVVPSMALAELIAAEWDAQQGVVRPETMPTTRMANSALDKVAPQHAAVADMLADYAGSDLLCYRAPGPQALIDRQARAWDPLLDWAALRFGARLTTASGVMHVAQDPAALASLRLAIHRQTIFQLAALHDLIAITGSAVLGLAIAERHVTADEAFQISRIDEHWQAEQWGRDDEAEAIETGKRIALIEAARFHGLCP</sequence>
<dbReference type="Proteomes" id="UP001431963">
    <property type="component" value="Unassembled WGS sequence"/>
</dbReference>
<keyword evidence="3" id="KW-0143">Chaperone</keyword>
<organism evidence="4 5">
    <name type="scientific">Gemmobacter denitrificans</name>
    <dbReference type="NCBI Taxonomy" id="3123040"/>
    <lineage>
        <taxon>Bacteria</taxon>
        <taxon>Pseudomonadati</taxon>
        <taxon>Pseudomonadota</taxon>
        <taxon>Alphaproteobacteria</taxon>
        <taxon>Rhodobacterales</taxon>
        <taxon>Paracoccaceae</taxon>
        <taxon>Gemmobacter</taxon>
    </lineage>
</organism>
<dbReference type="InterPro" id="IPR011419">
    <property type="entry name" value="ATP12_ATP_synth-F1-assembly"/>
</dbReference>
<keyword evidence="2" id="KW-0809">Transit peptide</keyword>
<dbReference type="InterPro" id="IPR023335">
    <property type="entry name" value="ATP12_ortho_dom_sf"/>
</dbReference>
<dbReference type="PANTHER" id="PTHR21013:SF10">
    <property type="entry name" value="ATP SYNTHASE MITOCHONDRIAL F1 COMPLEX ASSEMBLY FACTOR 2"/>
    <property type="match status" value="1"/>
</dbReference>
<evidence type="ECO:0000256" key="1">
    <source>
        <dbReference type="ARBA" id="ARBA00008231"/>
    </source>
</evidence>
<dbReference type="EMBL" id="JBALHR010000007">
    <property type="protein sequence ID" value="MEH7828940.1"/>
    <property type="molecule type" value="Genomic_DNA"/>
</dbReference>
<gene>
    <name evidence="4" type="ORF">V6590_12330</name>
</gene>
<dbReference type="PANTHER" id="PTHR21013">
    <property type="entry name" value="ATP SYNTHASE MITOCHONDRIAL F1 COMPLEX ASSEMBLY FACTOR 2/ATP12 PROTEIN, MITOCHONDRIAL PRECURSOR"/>
    <property type="match status" value="1"/>
</dbReference>